<reference evidence="2" key="1">
    <citation type="submission" date="2020-08" db="EMBL/GenBank/DDBJ databases">
        <title>Genome public.</title>
        <authorList>
            <person name="Liu C."/>
            <person name="Sun Q."/>
        </authorList>
    </citation>
    <scope>NUCLEOTIDE SEQUENCE</scope>
    <source>
        <strain evidence="2">NSJ-42</strain>
    </source>
</reference>
<dbReference type="Proteomes" id="UP000662088">
    <property type="component" value="Unassembled WGS sequence"/>
</dbReference>
<organism evidence="2 3">
    <name type="scientific">Clostridium lentum</name>
    <dbReference type="NCBI Taxonomy" id="2763037"/>
    <lineage>
        <taxon>Bacteria</taxon>
        <taxon>Bacillati</taxon>
        <taxon>Bacillota</taxon>
        <taxon>Clostridia</taxon>
        <taxon>Eubacteriales</taxon>
        <taxon>Clostridiaceae</taxon>
        <taxon>Clostridium</taxon>
    </lineage>
</organism>
<protein>
    <submittedName>
        <fullName evidence="2">Uncharacterized protein</fullName>
    </submittedName>
</protein>
<keyword evidence="1" id="KW-0812">Transmembrane</keyword>
<evidence type="ECO:0000256" key="1">
    <source>
        <dbReference type="SAM" id="Phobius"/>
    </source>
</evidence>
<feature type="transmembrane region" description="Helical" evidence="1">
    <location>
        <begin position="41"/>
        <end position="60"/>
    </location>
</feature>
<comment type="caution">
    <text evidence="2">The sequence shown here is derived from an EMBL/GenBank/DDBJ whole genome shotgun (WGS) entry which is preliminary data.</text>
</comment>
<evidence type="ECO:0000313" key="3">
    <source>
        <dbReference type="Proteomes" id="UP000662088"/>
    </source>
</evidence>
<feature type="transmembrane region" description="Helical" evidence="1">
    <location>
        <begin position="65"/>
        <end position="85"/>
    </location>
</feature>
<proteinExistence type="predicted"/>
<name>A0A8I0A8A9_9CLOT</name>
<feature type="transmembrane region" description="Helical" evidence="1">
    <location>
        <begin position="12"/>
        <end position="29"/>
    </location>
</feature>
<dbReference type="AlphaFoldDB" id="A0A8I0A8A9"/>
<gene>
    <name evidence="2" type="ORF">H8R92_02670</name>
</gene>
<evidence type="ECO:0000313" key="2">
    <source>
        <dbReference type="EMBL" id="MBC5639351.1"/>
    </source>
</evidence>
<keyword evidence="3" id="KW-1185">Reference proteome</keyword>
<accession>A0A8I0A8A9</accession>
<sequence length="87" mass="9806">MSKNIFSDKSLFIKIMHIILFIVTGLYLIESLFLRGLFTNTLIAIINIILGIITIIISIVKKEKILAIIDLAIIIVVSGIFIYLMNL</sequence>
<keyword evidence="1" id="KW-1133">Transmembrane helix</keyword>
<dbReference type="EMBL" id="JACOOQ010000003">
    <property type="protein sequence ID" value="MBC5639351.1"/>
    <property type="molecule type" value="Genomic_DNA"/>
</dbReference>
<keyword evidence="1" id="KW-0472">Membrane</keyword>
<dbReference type="RefSeq" id="WP_022211797.1">
    <property type="nucleotide sequence ID" value="NZ_JACOOQ010000003.1"/>
</dbReference>